<accession>A0A2W7QN24</accession>
<organism evidence="1 2">
    <name type="scientific">Algoriphagus chordae</name>
    <dbReference type="NCBI Taxonomy" id="237019"/>
    <lineage>
        <taxon>Bacteria</taxon>
        <taxon>Pseudomonadati</taxon>
        <taxon>Bacteroidota</taxon>
        <taxon>Cytophagia</taxon>
        <taxon>Cytophagales</taxon>
        <taxon>Cyclobacteriaceae</taxon>
        <taxon>Algoriphagus</taxon>
    </lineage>
</organism>
<name>A0A2W7QN24_9BACT</name>
<keyword evidence="2" id="KW-1185">Reference proteome</keyword>
<dbReference type="OrthoDB" id="828116at2"/>
<protein>
    <recommendedName>
        <fullName evidence="3">DNA-binding protein</fullName>
    </recommendedName>
</protein>
<dbReference type="EMBL" id="QKZT01000018">
    <property type="protein sequence ID" value="PZX48676.1"/>
    <property type="molecule type" value="Genomic_DNA"/>
</dbReference>
<dbReference type="Proteomes" id="UP000248882">
    <property type="component" value="Unassembled WGS sequence"/>
</dbReference>
<gene>
    <name evidence="1" type="ORF">LV85_03490</name>
</gene>
<evidence type="ECO:0000313" key="2">
    <source>
        <dbReference type="Proteomes" id="UP000248882"/>
    </source>
</evidence>
<evidence type="ECO:0000313" key="1">
    <source>
        <dbReference type="EMBL" id="PZX48676.1"/>
    </source>
</evidence>
<dbReference type="Gene3D" id="1.10.10.60">
    <property type="entry name" value="Homeodomain-like"/>
    <property type="match status" value="1"/>
</dbReference>
<reference evidence="1 2" key="1">
    <citation type="submission" date="2018-06" db="EMBL/GenBank/DDBJ databases">
        <title>Genomic Encyclopedia of Archaeal and Bacterial Type Strains, Phase II (KMG-II): from individual species to whole genera.</title>
        <authorList>
            <person name="Goeker M."/>
        </authorList>
    </citation>
    <scope>NUCLEOTIDE SEQUENCE [LARGE SCALE GENOMIC DNA]</scope>
    <source>
        <strain evidence="1 2">DSM 19830</strain>
    </source>
</reference>
<proteinExistence type="predicted"/>
<dbReference type="RefSeq" id="WP_111321759.1">
    <property type="nucleotide sequence ID" value="NZ_QKZT01000018.1"/>
</dbReference>
<sequence length="60" mass="6847">MENKAKTRQQFANEYGVSVKTLSRWIKRRNLCIENGLLTPATQNVLYDSLGLPFFANKTA</sequence>
<dbReference type="AlphaFoldDB" id="A0A2W7QN24"/>
<comment type="caution">
    <text evidence="1">The sequence shown here is derived from an EMBL/GenBank/DDBJ whole genome shotgun (WGS) entry which is preliminary data.</text>
</comment>
<evidence type="ECO:0008006" key="3">
    <source>
        <dbReference type="Google" id="ProtNLM"/>
    </source>
</evidence>